<proteinExistence type="predicted"/>
<sequence length="52" mass="5860">MKKEASNQWTDLMAAVAFAEAGEFEVACEILKETLEQGEESQVPQEMITIKR</sequence>
<gene>
    <name evidence="1" type="ORF">G4V39_08505</name>
</gene>
<evidence type="ECO:0000313" key="1">
    <source>
        <dbReference type="EMBL" id="QIJ72308.1"/>
    </source>
</evidence>
<accession>A0A6G7PXY2</accession>
<dbReference type="EMBL" id="CP048877">
    <property type="protein sequence ID" value="QIJ72308.1"/>
    <property type="molecule type" value="Genomic_DNA"/>
</dbReference>
<reference evidence="1 2" key="1">
    <citation type="submission" date="2020-02" db="EMBL/GenBank/DDBJ databases">
        <title>Genome analysis of Thermosulfuriphilus ammonigenes ST65T, an anaerobic thermophilic chemolithoautotrophic bacterium isolated from a deep-sea hydrothermal vent.</title>
        <authorList>
            <person name="Slobodkina G."/>
            <person name="Allioux M."/>
            <person name="Merkel A."/>
            <person name="Alain K."/>
            <person name="Jebbar M."/>
            <person name="Slobodkin A."/>
        </authorList>
    </citation>
    <scope>NUCLEOTIDE SEQUENCE [LARGE SCALE GENOMIC DNA]</scope>
    <source>
        <strain evidence="1 2">ST65</strain>
    </source>
</reference>
<keyword evidence="2" id="KW-1185">Reference proteome</keyword>
<name>A0A6G7PXY2_9BACT</name>
<protein>
    <submittedName>
        <fullName evidence="1">Uncharacterized protein</fullName>
    </submittedName>
</protein>
<dbReference type="RefSeq" id="WP_166032526.1">
    <property type="nucleotide sequence ID" value="NZ_CP048877.1"/>
</dbReference>
<dbReference type="KEGG" id="tav:G4V39_08505"/>
<evidence type="ECO:0000313" key="2">
    <source>
        <dbReference type="Proteomes" id="UP000502179"/>
    </source>
</evidence>
<organism evidence="1 2">
    <name type="scientific">Thermosulfuriphilus ammonigenes</name>
    <dbReference type="NCBI Taxonomy" id="1936021"/>
    <lineage>
        <taxon>Bacteria</taxon>
        <taxon>Pseudomonadati</taxon>
        <taxon>Thermodesulfobacteriota</taxon>
        <taxon>Thermodesulfobacteria</taxon>
        <taxon>Thermodesulfobacteriales</taxon>
        <taxon>Thermodesulfobacteriaceae</taxon>
        <taxon>Thermosulfuriphilus</taxon>
    </lineage>
</organism>
<dbReference type="AlphaFoldDB" id="A0A6G7PXY2"/>
<dbReference type="Proteomes" id="UP000502179">
    <property type="component" value="Chromosome"/>
</dbReference>